<comment type="caution">
    <text evidence="2">The sequence shown here is derived from an EMBL/GenBank/DDBJ whole genome shotgun (WGS) entry which is preliminary data.</text>
</comment>
<dbReference type="EMBL" id="JPGG01000018">
    <property type="protein sequence ID" value="KGC09198.1"/>
    <property type="molecule type" value="Genomic_DNA"/>
</dbReference>
<feature type="domain" description="Amidohydrolase-related" evidence="1">
    <location>
        <begin position="12"/>
        <end position="201"/>
    </location>
</feature>
<dbReference type="SUPFAM" id="SSF51556">
    <property type="entry name" value="Metallo-dependent hydrolases"/>
    <property type="match status" value="1"/>
</dbReference>
<evidence type="ECO:0000313" key="2">
    <source>
        <dbReference type="EMBL" id="KGC09198.1"/>
    </source>
</evidence>
<gene>
    <name evidence="2" type="ORF">DM48_6141</name>
</gene>
<dbReference type="GO" id="GO:0016787">
    <property type="term" value="F:hydrolase activity"/>
    <property type="evidence" value="ECO:0007669"/>
    <property type="project" value="InterPro"/>
</dbReference>
<organism evidence="2 3">
    <name type="scientific">Burkholderia gladioli</name>
    <name type="common">Pseudomonas marginata</name>
    <name type="synonym">Phytomonas marginata</name>
    <dbReference type="NCBI Taxonomy" id="28095"/>
    <lineage>
        <taxon>Bacteria</taxon>
        <taxon>Pseudomonadati</taxon>
        <taxon>Pseudomonadota</taxon>
        <taxon>Betaproteobacteria</taxon>
        <taxon>Burkholderiales</taxon>
        <taxon>Burkholderiaceae</taxon>
        <taxon>Burkholderia</taxon>
    </lineage>
</organism>
<dbReference type="Gene3D" id="3.20.20.140">
    <property type="entry name" value="Metal-dependent hydrolases"/>
    <property type="match status" value="1"/>
</dbReference>
<dbReference type="Proteomes" id="UP000029590">
    <property type="component" value="Unassembled WGS sequence"/>
</dbReference>
<name>A0AAW3EMU7_BURGA</name>
<dbReference type="PANTHER" id="PTHR35563">
    <property type="entry name" value="BARREL METAL-DEPENDENT HYDROLASE, PUTATIVE (AFU_ORTHOLOGUE AFUA_1G16240)-RELATED"/>
    <property type="match status" value="1"/>
</dbReference>
<dbReference type="AlphaFoldDB" id="A0AAW3EMU7"/>
<evidence type="ECO:0000313" key="3">
    <source>
        <dbReference type="Proteomes" id="UP000029590"/>
    </source>
</evidence>
<dbReference type="InterPro" id="IPR032466">
    <property type="entry name" value="Metal_Hydrolase"/>
</dbReference>
<dbReference type="PANTHER" id="PTHR35563:SF2">
    <property type="entry name" value="BARREL METAL-DEPENDENT HYDROLASE, PUTATIVE (AFU_ORTHOLOGUE AFUA_1G16240)-RELATED"/>
    <property type="match status" value="1"/>
</dbReference>
<dbReference type="InterPro" id="IPR052358">
    <property type="entry name" value="Aro_Compnd_Degr_Hydrolases"/>
</dbReference>
<proteinExistence type="predicted"/>
<evidence type="ECO:0000259" key="1">
    <source>
        <dbReference type="Pfam" id="PF04909"/>
    </source>
</evidence>
<dbReference type="KEGG" id="bgo:BM43_2756"/>
<dbReference type="Pfam" id="PF04909">
    <property type="entry name" value="Amidohydro_2"/>
    <property type="match status" value="1"/>
</dbReference>
<protein>
    <submittedName>
        <fullName evidence="2">Amidohydrolase family protein</fullName>
    </submittedName>
</protein>
<accession>A0AAW3EMU7</accession>
<sequence>MTLPSIEPPLLIDSHVHVWASDPAYPFAAGAQVPPGVDASAERLIRMMDGHGIARTVLIQVIHYRWDNRYLANVLKRYPGRFHGVARVDPADPAAPDHVDALTEQGFRGVRISPFASAESDWLGGPLMAPLWARCEALKVPMNVLTVPGRLPQIAALIDRHPDLAVVIDHMADTPPGRTDQIRDLLALARFPNVFVKISHLWSLSKQAFP</sequence>
<reference evidence="2 3" key="1">
    <citation type="submission" date="2014-04" db="EMBL/GenBank/DDBJ databases">
        <authorList>
            <person name="Bishop-Lilly K.A."/>
            <person name="Broomall S.M."/>
            <person name="Chain P.S."/>
            <person name="Chertkov O."/>
            <person name="Coyne S.R."/>
            <person name="Daligault H.E."/>
            <person name="Davenport K.W."/>
            <person name="Erkkila T."/>
            <person name="Frey K.G."/>
            <person name="Gibbons H.S."/>
            <person name="Gu W."/>
            <person name="Jaissle J."/>
            <person name="Johnson S.L."/>
            <person name="Koroleva G.I."/>
            <person name="Ladner J.T."/>
            <person name="Lo C.-C."/>
            <person name="Minogue T.D."/>
            <person name="Munk C."/>
            <person name="Palacios G.F."/>
            <person name="Redden C.L."/>
            <person name="Rosenzweig C.N."/>
            <person name="Scholz M.B."/>
            <person name="Teshima H."/>
            <person name="Xu Y."/>
        </authorList>
    </citation>
    <scope>NUCLEOTIDE SEQUENCE [LARGE SCALE GENOMIC DNA]</scope>
    <source>
        <strain evidence="3">gladioli</strain>
    </source>
</reference>
<dbReference type="InterPro" id="IPR006680">
    <property type="entry name" value="Amidohydro-rel"/>
</dbReference>